<protein>
    <recommendedName>
        <fullName evidence="3">Dnd system-associated protein 4</fullName>
    </recommendedName>
</protein>
<evidence type="ECO:0000313" key="1">
    <source>
        <dbReference type="EMBL" id="RTN22770.1"/>
    </source>
</evidence>
<dbReference type="Proteomes" id="UP000278241">
    <property type="component" value="Unassembled WGS sequence"/>
</dbReference>
<comment type="caution">
    <text evidence="1">The sequence shown here is derived from an EMBL/GenBank/DDBJ whole genome shotgun (WGS) entry which is preliminary data.</text>
</comment>
<gene>
    <name evidence="1" type="ORF">EKN94_15100</name>
</gene>
<evidence type="ECO:0000313" key="2">
    <source>
        <dbReference type="Proteomes" id="UP000278241"/>
    </source>
</evidence>
<proteinExistence type="predicted"/>
<dbReference type="RefSeq" id="WP_063152430.1">
    <property type="nucleotide sequence ID" value="NZ_RXRX01000009.1"/>
</dbReference>
<organism evidence="1 2">
    <name type="scientific">Enterobacter quasimori</name>
    <dbReference type="NCBI Taxonomy" id="2838947"/>
    <lineage>
        <taxon>Bacteria</taxon>
        <taxon>Pseudomonadati</taxon>
        <taxon>Pseudomonadota</taxon>
        <taxon>Gammaproteobacteria</taxon>
        <taxon>Enterobacterales</taxon>
        <taxon>Enterobacteriaceae</taxon>
        <taxon>Enterobacter</taxon>
    </lineage>
</organism>
<accession>A0ABY0AQ78</accession>
<dbReference type="GeneID" id="93244034"/>
<evidence type="ECO:0008006" key="3">
    <source>
        <dbReference type="Google" id="ProtNLM"/>
    </source>
</evidence>
<dbReference type="EMBL" id="RXRX01000009">
    <property type="protein sequence ID" value="RTN22770.1"/>
    <property type="molecule type" value="Genomic_DNA"/>
</dbReference>
<keyword evidence="2" id="KW-1185">Reference proteome</keyword>
<reference evidence="1 2" key="1">
    <citation type="submission" date="2018-12" db="EMBL/GenBank/DDBJ databases">
        <title>The Batch Genome Submission of Enterobacter spp. strains.</title>
        <authorList>
            <person name="Wei L."/>
            <person name="Wu W."/>
            <person name="Lin J."/>
            <person name="Zhang X."/>
            <person name="Feng Y."/>
            <person name="Zong Z."/>
        </authorList>
    </citation>
    <scope>NUCLEOTIDE SEQUENCE [LARGE SCALE GENOMIC DNA]</scope>
    <source>
        <strain evidence="1 2">WCHEM090044</strain>
    </source>
</reference>
<name>A0ABY0AQ78_9ENTR</name>
<sequence>MEIYFDAQFDDLLTEVVDEDKIFPTYMHFACFAASIGWRLDNVQIKTRGKSARDTVFTNNQMEGLIYLIGINKTNGMECLREENINQCWDHFQSAVNAGMNVINDWLHEFPLKDKSEVILLHMLSAATEISNEQSSNNAVDINNIEDLLS</sequence>